<feature type="domain" description="SusD-like N-terminal" evidence="7">
    <location>
        <begin position="100"/>
        <end position="227"/>
    </location>
</feature>
<evidence type="ECO:0000256" key="1">
    <source>
        <dbReference type="ARBA" id="ARBA00004442"/>
    </source>
</evidence>
<dbReference type="RefSeq" id="WP_345248432.1">
    <property type="nucleotide sequence ID" value="NZ_BAABHD010000082.1"/>
</dbReference>
<dbReference type="Pfam" id="PF14322">
    <property type="entry name" value="SusD-like_3"/>
    <property type="match status" value="1"/>
</dbReference>
<dbReference type="EMBL" id="BAABHD010000082">
    <property type="protein sequence ID" value="GAA4467419.1"/>
    <property type="molecule type" value="Genomic_DNA"/>
</dbReference>
<organism evidence="8 9">
    <name type="scientific">Nibrella saemangeumensis</name>
    <dbReference type="NCBI Taxonomy" id="1084526"/>
    <lineage>
        <taxon>Bacteria</taxon>
        <taxon>Pseudomonadati</taxon>
        <taxon>Bacteroidota</taxon>
        <taxon>Cytophagia</taxon>
        <taxon>Cytophagales</taxon>
        <taxon>Spirosomataceae</taxon>
        <taxon>Nibrella</taxon>
    </lineage>
</organism>
<sequence length="589" mass="64471">MKHIITKRVIATTLGVTLIGFACKDSFLVVPPTGQVSSAQLTSKKGLDGALISAYAQLNGRANRMASASNWVWGNIRGGDSNKGTDPGDFSDINPIQRYEYLSTQGVIADAWSGNYEGVARANNVLRLIKEAGADVTEDDKKRISGEARFLRAHYYFQLKRLFNNTPYVDETLDYGTGIEKVTNQADLWPKIEADFKAAYDNLPETQGQVGRANKWAAASYLAKTYMYQKKYAEAKALFDLIIANGQTAGGKKYGLVPQYADVFKASNDNNLESVFAIQAAANTGSVNNANPEFDLNYPYNTGPNGPGNCCGFNQPSFDLVNSFRTNANGLPLLTGAVTDQGGGQYSTPANEVKSDMGILTKDAFTPDAGPVDPRLDHAVGRRGIPYLDWQDFPGADWIRNQPNGGPYAPKKFIYYKSDKGSLQDNSSWTPGYTALNVPIIRFADVLLMAAEAEVEVGTLAKAMEYTNMVRKRAANPASFVKRADGTNAANYVISEYPAANFATKEAARNTVRFERRIELSDEGHRFFDLVRWGIVEPVVNSYLAYESKKLPNALGGAKFTTNQDEYLPIPQAQIDIQGPSVLKQNPGY</sequence>
<dbReference type="InterPro" id="IPR011990">
    <property type="entry name" value="TPR-like_helical_dom_sf"/>
</dbReference>
<keyword evidence="4" id="KW-0472">Membrane</keyword>
<comment type="similarity">
    <text evidence="2">Belongs to the SusD family.</text>
</comment>
<gene>
    <name evidence="8" type="ORF">GCM10023189_51070</name>
</gene>
<evidence type="ECO:0000313" key="8">
    <source>
        <dbReference type="EMBL" id="GAA4467419.1"/>
    </source>
</evidence>
<keyword evidence="9" id="KW-1185">Reference proteome</keyword>
<comment type="subcellular location">
    <subcellularLocation>
        <location evidence="1">Cell outer membrane</location>
    </subcellularLocation>
</comment>
<dbReference type="InterPro" id="IPR033985">
    <property type="entry name" value="SusD-like_N"/>
</dbReference>
<keyword evidence="5" id="KW-0998">Cell outer membrane</keyword>
<evidence type="ECO:0000259" key="6">
    <source>
        <dbReference type="Pfam" id="PF07980"/>
    </source>
</evidence>
<accession>A0ABP8NI52</accession>
<dbReference type="Proteomes" id="UP001501175">
    <property type="component" value="Unassembled WGS sequence"/>
</dbReference>
<evidence type="ECO:0000256" key="5">
    <source>
        <dbReference type="ARBA" id="ARBA00023237"/>
    </source>
</evidence>
<evidence type="ECO:0000313" key="9">
    <source>
        <dbReference type="Proteomes" id="UP001501175"/>
    </source>
</evidence>
<evidence type="ECO:0000259" key="7">
    <source>
        <dbReference type="Pfam" id="PF14322"/>
    </source>
</evidence>
<evidence type="ECO:0000256" key="2">
    <source>
        <dbReference type="ARBA" id="ARBA00006275"/>
    </source>
</evidence>
<comment type="caution">
    <text evidence="8">The sequence shown here is derived from an EMBL/GenBank/DDBJ whole genome shotgun (WGS) entry which is preliminary data.</text>
</comment>
<dbReference type="SUPFAM" id="SSF48452">
    <property type="entry name" value="TPR-like"/>
    <property type="match status" value="1"/>
</dbReference>
<keyword evidence="3" id="KW-0732">Signal</keyword>
<evidence type="ECO:0000256" key="3">
    <source>
        <dbReference type="ARBA" id="ARBA00022729"/>
    </source>
</evidence>
<protein>
    <submittedName>
        <fullName evidence="8">RagB/SusD family nutrient uptake outer membrane protein</fullName>
    </submittedName>
</protein>
<evidence type="ECO:0000256" key="4">
    <source>
        <dbReference type="ARBA" id="ARBA00023136"/>
    </source>
</evidence>
<dbReference type="Pfam" id="PF07980">
    <property type="entry name" value="SusD_RagB"/>
    <property type="match status" value="1"/>
</dbReference>
<proteinExistence type="inferred from homology"/>
<reference evidence="9" key="1">
    <citation type="journal article" date="2019" name="Int. J. Syst. Evol. Microbiol.">
        <title>The Global Catalogue of Microorganisms (GCM) 10K type strain sequencing project: providing services to taxonomists for standard genome sequencing and annotation.</title>
        <authorList>
            <consortium name="The Broad Institute Genomics Platform"/>
            <consortium name="The Broad Institute Genome Sequencing Center for Infectious Disease"/>
            <person name="Wu L."/>
            <person name="Ma J."/>
        </authorList>
    </citation>
    <scope>NUCLEOTIDE SEQUENCE [LARGE SCALE GENOMIC DNA]</scope>
    <source>
        <strain evidence="9">JCM 17927</strain>
    </source>
</reference>
<dbReference type="InterPro" id="IPR012944">
    <property type="entry name" value="SusD_RagB_dom"/>
</dbReference>
<name>A0ABP8NI52_9BACT</name>
<feature type="domain" description="RagB/SusD" evidence="6">
    <location>
        <begin position="273"/>
        <end position="589"/>
    </location>
</feature>
<dbReference type="PROSITE" id="PS51257">
    <property type="entry name" value="PROKAR_LIPOPROTEIN"/>
    <property type="match status" value="1"/>
</dbReference>
<dbReference type="Gene3D" id="1.25.40.390">
    <property type="match status" value="1"/>
</dbReference>